<gene>
    <name evidence="1" type="ordered locus">TTE2655</name>
</gene>
<reference evidence="1 2" key="1">
    <citation type="journal article" date="2002" name="Genome Res.">
        <title>A complete sequence of the T. tengcongensis genome.</title>
        <authorList>
            <person name="Bao Q."/>
            <person name="Tian Y."/>
            <person name="Li W."/>
            <person name="Xu Z."/>
            <person name="Xuan Z."/>
            <person name="Hu S."/>
            <person name="Dong W."/>
            <person name="Yang J."/>
            <person name="Chen Y."/>
            <person name="Xue Y."/>
            <person name="Xu Y."/>
            <person name="Lai X."/>
            <person name="Huang L."/>
            <person name="Dong X."/>
            <person name="Ma Y."/>
            <person name="Ling L."/>
            <person name="Tan H."/>
            <person name="Chen R."/>
            <person name="Wang J."/>
            <person name="Yu J."/>
            <person name="Yang H."/>
        </authorList>
    </citation>
    <scope>NUCLEOTIDE SEQUENCE [LARGE SCALE GENOMIC DNA]</scope>
    <source>
        <strain evidence="2">DSM 15242 / JCM 11007 / NBRC 100824 / MB4</strain>
    </source>
</reference>
<keyword evidence="2" id="KW-1185">Reference proteome</keyword>
<dbReference type="EMBL" id="AE008691">
    <property type="protein sequence ID" value="AAM25774.1"/>
    <property type="molecule type" value="Genomic_DNA"/>
</dbReference>
<evidence type="ECO:0000313" key="1">
    <source>
        <dbReference type="EMBL" id="AAM25774.1"/>
    </source>
</evidence>
<proteinExistence type="predicted"/>
<dbReference type="KEGG" id="tte:TTE2655"/>
<evidence type="ECO:0000313" key="2">
    <source>
        <dbReference type="Proteomes" id="UP000000555"/>
    </source>
</evidence>
<name>Q8R6X8_CALS4</name>
<dbReference type="AlphaFoldDB" id="Q8R6X8"/>
<sequence length="58" mass="7122">MYFIVPFVIFLMFLAYLRGIETILNFFFNSILKWFLAYLRGIETGRQKIMWIEFKPSF</sequence>
<protein>
    <submittedName>
        <fullName evidence="1">Uncharacterized protein</fullName>
    </submittedName>
</protein>
<organism evidence="1 2">
    <name type="scientific">Caldanaerobacter subterraneus subsp. tengcongensis (strain DSM 15242 / JCM 11007 / NBRC 100824 / MB4)</name>
    <name type="common">Thermoanaerobacter tengcongensis</name>
    <dbReference type="NCBI Taxonomy" id="273068"/>
    <lineage>
        <taxon>Bacteria</taxon>
        <taxon>Bacillati</taxon>
        <taxon>Bacillota</taxon>
        <taxon>Clostridia</taxon>
        <taxon>Thermoanaerobacterales</taxon>
        <taxon>Thermoanaerobacteraceae</taxon>
        <taxon>Caldanaerobacter</taxon>
    </lineage>
</organism>
<accession>Q8R6X8</accession>
<dbReference type="HOGENOM" id="CLU_2970747_0_0_9"/>
<dbReference type="Proteomes" id="UP000000555">
    <property type="component" value="Chromosome"/>
</dbReference>